<dbReference type="GO" id="GO:0006412">
    <property type="term" value="P:translation"/>
    <property type="evidence" value="ECO:0007669"/>
    <property type="project" value="TreeGrafter"/>
</dbReference>
<dbReference type="InterPro" id="IPR018974">
    <property type="entry name" value="Tex-like_N"/>
</dbReference>
<organism evidence="3 4">
    <name type="scientific">Mycoplasmopsis synoviae</name>
    <name type="common">Mycoplasma synoviae</name>
    <dbReference type="NCBI Taxonomy" id="2109"/>
    <lineage>
        <taxon>Bacteria</taxon>
        <taxon>Bacillati</taxon>
        <taxon>Mycoplasmatota</taxon>
        <taxon>Mycoplasmoidales</taxon>
        <taxon>Metamycoplasmataceae</taxon>
        <taxon>Mycoplasmopsis</taxon>
    </lineage>
</organism>
<gene>
    <name evidence="3" type="primary">yhgF_2</name>
    <name evidence="3" type="ORF">NCTC10124_01192</name>
</gene>
<dbReference type="PANTHER" id="PTHR10724">
    <property type="entry name" value="30S RIBOSOMAL PROTEIN S1"/>
    <property type="match status" value="1"/>
</dbReference>
<evidence type="ECO:0000313" key="3">
    <source>
        <dbReference type="EMBL" id="SYV93451.1"/>
    </source>
</evidence>
<feature type="non-terminal residue" evidence="3">
    <location>
        <position position="130"/>
    </location>
</feature>
<evidence type="ECO:0000313" key="4">
    <source>
        <dbReference type="Proteomes" id="UP000259328"/>
    </source>
</evidence>
<protein>
    <submittedName>
        <fullName evidence="3">RNA (S1 domain)-binding protein</fullName>
    </submittedName>
</protein>
<dbReference type="SUPFAM" id="SSF158832">
    <property type="entry name" value="Tex N-terminal region-like"/>
    <property type="match status" value="1"/>
</dbReference>
<dbReference type="FunFam" id="1.10.10.650:FF:000001">
    <property type="entry name" value="S1 RNA-binding domain 1"/>
    <property type="match status" value="1"/>
</dbReference>
<dbReference type="Proteomes" id="UP000259328">
    <property type="component" value="Chromosome"/>
</dbReference>
<dbReference type="Pfam" id="PF09371">
    <property type="entry name" value="Tex_N"/>
    <property type="match status" value="1"/>
</dbReference>
<dbReference type="EMBL" id="LS991953">
    <property type="protein sequence ID" value="SYV93451.1"/>
    <property type="molecule type" value="Genomic_DNA"/>
</dbReference>
<dbReference type="InterPro" id="IPR050437">
    <property type="entry name" value="Ribos_protein_bS1-like"/>
</dbReference>
<proteinExistence type="predicted"/>
<sequence length="130" mass="15083">MESKNYEIVAKELNITVSQVETVLNYFKEGATVPFIARYRQSQTNNLNEEQIYAIQSLYLYASELSKRKEKIIEKLKELNLLNNDLEQKINSCTKKSELESIYEPYKSGKITKAKMAIELGLMPLALKIW</sequence>
<dbReference type="GO" id="GO:0003735">
    <property type="term" value="F:structural constituent of ribosome"/>
    <property type="evidence" value="ECO:0007669"/>
    <property type="project" value="TreeGrafter"/>
</dbReference>
<dbReference type="PANTHER" id="PTHR10724:SF10">
    <property type="entry name" value="S1 RNA-BINDING DOMAIN-CONTAINING PROTEIN 1"/>
    <property type="match status" value="1"/>
</dbReference>
<dbReference type="Gene3D" id="1.10.10.650">
    <property type="entry name" value="RuvA domain 2-like"/>
    <property type="match status" value="1"/>
</dbReference>
<evidence type="ECO:0000259" key="2">
    <source>
        <dbReference type="Pfam" id="PF09371"/>
    </source>
</evidence>
<dbReference type="InterPro" id="IPR023319">
    <property type="entry name" value="Tex-like_HTH_dom_sf"/>
</dbReference>
<feature type="coiled-coil region" evidence="1">
    <location>
        <begin position="62"/>
        <end position="96"/>
    </location>
</feature>
<keyword evidence="1" id="KW-0175">Coiled coil</keyword>
<reference evidence="4" key="1">
    <citation type="submission" date="2018-06" db="EMBL/GenBank/DDBJ databases">
        <authorList>
            <consortium name="Pathogen Informatics"/>
        </authorList>
    </citation>
    <scope>NUCLEOTIDE SEQUENCE [LARGE SCALE GENOMIC DNA]</scope>
    <source>
        <strain evidence="4">NCTC10124</strain>
    </source>
</reference>
<accession>A0A3B0PVD2</accession>
<evidence type="ECO:0000256" key="1">
    <source>
        <dbReference type="SAM" id="Coils"/>
    </source>
</evidence>
<dbReference type="GO" id="GO:0003729">
    <property type="term" value="F:mRNA binding"/>
    <property type="evidence" value="ECO:0007669"/>
    <property type="project" value="TreeGrafter"/>
</dbReference>
<name>A0A3B0PVD2_MYCSY</name>
<dbReference type="AlphaFoldDB" id="A0A3B0PVD2"/>
<feature type="domain" description="Tex-like protein N-terminal" evidence="2">
    <location>
        <begin position="5"/>
        <end position="77"/>
    </location>
</feature>